<dbReference type="AlphaFoldDB" id="M2UCW7"/>
<reference evidence="1 2" key="1">
    <citation type="journal article" date="2012" name="PLoS Pathog.">
        <title>Diverse lifestyles and strategies of plant pathogenesis encoded in the genomes of eighteen Dothideomycetes fungi.</title>
        <authorList>
            <person name="Ohm R.A."/>
            <person name="Feau N."/>
            <person name="Henrissat B."/>
            <person name="Schoch C.L."/>
            <person name="Horwitz B.A."/>
            <person name="Barry K.W."/>
            <person name="Condon B.J."/>
            <person name="Copeland A.C."/>
            <person name="Dhillon B."/>
            <person name="Glaser F."/>
            <person name="Hesse C.N."/>
            <person name="Kosti I."/>
            <person name="LaButti K."/>
            <person name="Lindquist E.A."/>
            <person name="Lucas S."/>
            <person name="Salamov A.A."/>
            <person name="Bradshaw R.E."/>
            <person name="Ciuffetti L."/>
            <person name="Hamelin R.C."/>
            <person name="Kema G.H.J."/>
            <person name="Lawrence C."/>
            <person name="Scott J.A."/>
            <person name="Spatafora J.W."/>
            <person name="Turgeon B.G."/>
            <person name="de Wit P.J.G.M."/>
            <person name="Zhong S."/>
            <person name="Goodwin S.B."/>
            <person name="Grigoriev I.V."/>
        </authorList>
    </citation>
    <scope>NUCLEOTIDE SEQUENCE [LARGE SCALE GENOMIC DNA]</scope>
    <source>
        <strain evidence="2">C5 / ATCC 48332 / race O</strain>
    </source>
</reference>
<dbReference type="HOGENOM" id="CLU_1496051_0_0_1"/>
<keyword evidence="2" id="KW-1185">Reference proteome</keyword>
<proteinExistence type="predicted"/>
<reference evidence="2" key="2">
    <citation type="journal article" date="2013" name="PLoS Genet.">
        <title>Comparative genome structure, secondary metabolite, and effector coding capacity across Cochliobolus pathogens.</title>
        <authorList>
            <person name="Condon B.J."/>
            <person name="Leng Y."/>
            <person name="Wu D."/>
            <person name="Bushley K.E."/>
            <person name="Ohm R.A."/>
            <person name="Otillar R."/>
            <person name="Martin J."/>
            <person name="Schackwitz W."/>
            <person name="Grimwood J."/>
            <person name="MohdZainudin N."/>
            <person name="Xue C."/>
            <person name="Wang R."/>
            <person name="Manning V.A."/>
            <person name="Dhillon B."/>
            <person name="Tu Z.J."/>
            <person name="Steffenson B.J."/>
            <person name="Salamov A."/>
            <person name="Sun H."/>
            <person name="Lowry S."/>
            <person name="LaButti K."/>
            <person name="Han J."/>
            <person name="Copeland A."/>
            <person name="Lindquist E."/>
            <person name="Barry K."/>
            <person name="Schmutz J."/>
            <person name="Baker S.E."/>
            <person name="Ciuffetti L.M."/>
            <person name="Grigoriev I.V."/>
            <person name="Zhong S."/>
            <person name="Turgeon B.G."/>
        </authorList>
    </citation>
    <scope>NUCLEOTIDE SEQUENCE [LARGE SCALE GENOMIC DNA]</scope>
    <source>
        <strain evidence="2">C5 / ATCC 48332 / race O</strain>
    </source>
</reference>
<gene>
    <name evidence="1" type="ORF">COCHEDRAFT_1208325</name>
</gene>
<accession>M2UCW7</accession>
<organism evidence="1 2">
    <name type="scientific">Cochliobolus heterostrophus (strain C5 / ATCC 48332 / race O)</name>
    <name type="common">Southern corn leaf blight fungus</name>
    <name type="synonym">Bipolaris maydis</name>
    <dbReference type="NCBI Taxonomy" id="701091"/>
    <lineage>
        <taxon>Eukaryota</taxon>
        <taxon>Fungi</taxon>
        <taxon>Dikarya</taxon>
        <taxon>Ascomycota</taxon>
        <taxon>Pezizomycotina</taxon>
        <taxon>Dothideomycetes</taxon>
        <taxon>Pleosporomycetidae</taxon>
        <taxon>Pleosporales</taxon>
        <taxon>Pleosporineae</taxon>
        <taxon>Pleosporaceae</taxon>
        <taxon>Bipolaris</taxon>
    </lineage>
</organism>
<evidence type="ECO:0000313" key="1">
    <source>
        <dbReference type="EMBL" id="EMD96384.1"/>
    </source>
</evidence>
<evidence type="ECO:0000313" key="2">
    <source>
        <dbReference type="Proteomes" id="UP000016936"/>
    </source>
</evidence>
<dbReference type="EMBL" id="KB445569">
    <property type="protein sequence ID" value="EMD96384.1"/>
    <property type="molecule type" value="Genomic_DNA"/>
</dbReference>
<sequence>MQPVSAGSSFHAFQRQLISRLLSYREVGDELTPEYQAEWGPTKMTLEELCTDFQGQPLLSQVRVLSLCQAIEAIDDSTKPYYIVQWKTTWVSPTELSTCAFLLHDFWACANRSAFEGPYSEGNGQDSKKDWLSGSQPSQGILAAQDNGNTNASRACHWGCFDKLRCSYWFKESDQAQTEL</sequence>
<name>M2UCW7_COCH5</name>
<dbReference type="Proteomes" id="UP000016936">
    <property type="component" value="Unassembled WGS sequence"/>
</dbReference>
<protein>
    <submittedName>
        <fullName evidence="1">Uncharacterized protein</fullName>
    </submittedName>
</protein>